<comment type="caution">
    <text evidence="1">The sequence shown here is derived from an EMBL/GenBank/DDBJ whole genome shotgun (WGS) entry which is preliminary data.</text>
</comment>
<dbReference type="EMBL" id="LAZR01003098">
    <property type="protein sequence ID" value="KKN22037.1"/>
    <property type="molecule type" value="Genomic_DNA"/>
</dbReference>
<accession>A0A0F9PBZ0</accession>
<reference evidence="1" key="1">
    <citation type="journal article" date="2015" name="Nature">
        <title>Complex archaea that bridge the gap between prokaryotes and eukaryotes.</title>
        <authorList>
            <person name="Spang A."/>
            <person name="Saw J.H."/>
            <person name="Jorgensen S.L."/>
            <person name="Zaremba-Niedzwiedzka K."/>
            <person name="Martijn J."/>
            <person name="Lind A.E."/>
            <person name="van Eijk R."/>
            <person name="Schleper C."/>
            <person name="Guy L."/>
            <person name="Ettema T.J."/>
        </authorList>
    </citation>
    <scope>NUCLEOTIDE SEQUENCE</scope>
</reference>
<proteinExistence type="predicted"/>
<feature type="non-terminal residue" evidence="1">
    <location>
        <position position="1"/>
    </location>
</feature>
<gene>
    <name evidence="1" type="ORF">LCGC14_0919380</name>
</gene>
<evidence type="ECO:0000313" key="1">
    <source>
        <dbReference type="EMBL" id="KKN22037.1"/>
    </source>
</evidence>
<organism evidence="1">
    <name type="scientific">marine sediment metagenome</name>
    <dbReference type="NCBI Taxonomy" id="412755"/>
    <lineage>
        <taxon>unclassified sequences</taxon>
        <taxon>metagenomes</taxon>
        <taxon>ecological metagenomes</taxon>
    </lineage>
</organism>
<protein>
    <submittedName>
        <fullName evidence="1">Uncharacterized protein</fullName>
    </submittedName>
</protein>
<sequence>PKLKKMLHGTIEANSQHVVTQAGATSLFAGVNSWSGAQARYPQFVQNAVGGRFRQYNQTQLVKSTKANGSADLGPGAGAAEAMYAGAIMRLPYPANPAMLAVGNLYHDPTMEWDLDPGREGAGSGYLCVAPGYWGGLSVLDQANGLHYDQFVNSISPLATSGSILHQDFTSYIPACAFQPDSAASGHVYSNVSNGWDFGANDTFSGDAALPFTRGMVPLLVATHVINIDATDLDAGGVLFLGPSSRLTGAGTIGTYFDDIQTYAYTAPFTLDGATDVLLCTIPGTAAQYLYRTTLDAYPMLRIDMGNTATAVTRSLRSSFVIQDGPSQHGHNNAGGNFNETRAVDTIWLPFGSSSRGTLSSTTPDQSSSLAASSLRGRVVQYPDSWGAATETALEALWVASVVFRAGYGRGLYLGTTTTRYNAPMMVPGSGTPLFTISRAENVQAEQTAQPPDQYPVASSAPPFAPSVRFNAKHDHGGPVAYSLYGTIINPSNEDYRGQAIMQISGGPTGPRNYASAVAPLNNSDQLDGTALDAFFPSKRPLLRTK</sequence>
<dbReference type="AlphaFoldDB" id="A0A0F9PBZ0"/>
<name>A0A0F9PBZ0_9ZZZZ</name>